<reference evidence="2 3" key="1">
    <citation type="submission" date="2018-08" db="EMBL/GenBank/DDBJ databases">
        <title>Recombination of ecologically and evolutionarily significant loci maintains genetic cohesion in the Pseudomonas syringae species complex.</title>
        <authorList>
            <person name="Dillon M."/>
            <person name="Thakur S."/>
            <person name="Almeida R.N.D."/>
            <person name="Weir B.S."/>
            <person name="Guttman D.S."/>
        </authorList>
    </citation>
    <scope>NUCLEOTIDE SEQUENCE [LARGE SCALE GENOMIC DNA]</scope>
    <source>
        <strain evidence="2 3">88_10</strain>
    </source>
</reference>
<feature type="region of interest" description="Disordered" evidence="1">
    <location>
        <begin position="1"/>
        <end position="30"/>
    </location>
</feature>
<dbReference type="EMBL" id="RBNL01000515">
    <property type="protein sequence ID" value="RMM00989.1"/>
    <property type="molecule type" value="Genomic_DNA"/>
</dbReference>
<evidence type="ECO:0000313" key="2">
    <source>
        <dbReference type="EMBL" id="RMM00989.1"/>
    </source>
</evidence>
<evidence type="ECO:0000313" key="3">
    <source>
        <dbReference type="Proteomes" id="UP000282378"/>
    </source>
</evidence>
<protein>
    <submittedName>
        <fullName evidence="2">Uncharacterized protein</fullName>
    </submittedName>
</protein>
<dbReference type="AlphaFoldDB" id="A0A3M3AL47"/>
<name>A0A3M3AL47_PSEYM</name>
<organism evidence="2 3">
    <name type="scientific">Pseudomonas syringae pv. maculicola</name>
    <dbReference type="NCBI Taxonomy" id="59511"/>
    <lineage>
        <taxon>Bacteria</taxon>
        <taxon>Pseudomonadati</taxon>
        <taxon>Pseudomonadota</taxon>
        <taxon>Gammaproteobacteria</taxon>
        <taxon>Pseudomonadales</taxon>
        <taxon>Pseudomonadaceae</taxon>
        <taxon>Pseudomonas</taxon>
    </lineage>
</organism>
<accession>A0A3M3AL47</accession>
<dbReference type="Proteomes" id="UP000282378">
    <property type="component" value="Unassembled WGS sequence"/>
</dbReference>
<comment type="caution">
    <text evidence="2">The sequence shown here is derived from an EMBL/GenBank/DDBJ whole genome shotgun (WGS) entry which is preliminary data.</text>
</comment>
<evidence type="ECO:0000256" key="1">
    <source>
        <dbReference type="SAM" id="MobiDB-lite"/>
    </source>
</evidence>
<sequence length="71" mass="7387">MEQLALPGLPGTCDIQGTHQTPSRAADNGTARTLSPAFIRSRLAVCGATTSVPAANRAAPTVTRQSSRLRL</sequence>
<gene>
    <name evidence="2" type="ORF">APX70_200285</name>
</gene>
<proteinExistence type="predicted"/>